<name>A0A4Y2I5R1_ARAVE</name>
<protein>
    <submittedName>
        <fullName evidence="1">Uncharacterized protein</fullName>
    </submittedName>
</protein>
<dbReference type="AlphaFoldDB" id="A0A4Y2I5R1"/>
<dbReference type="EMBL" id="BGPR01002403">
    <property type="protein sequence ID" value="GBM72840.1"/>
    <property type="molecule type" value="Genomic_DNA"/>
</dbReference>
<sequence length="202" mass="23155">MGCGGKYNWTPYHAYLLSDLRTALPSKETNRLRMAFCIHVRDLRKLTPPKNQPPQNGISLFRDLETHSLKRNQPPRMAFVAFRDLRTSLPQKKPTASEWHSSLFRDLRNSLPSKETNRLRMAFVAVQRSQKLTPLKRNQPPQNGILRCSGEISRPPLIASLSVRGLRISAQLLKHCSLNTRLTVGLNTEKFSYFFVLTVSEK</sequence>
<evidence type="ECO:0000313" key="1">
    <source>
        <dbReference type="EMBL" id="GBM72840.1"/>
    </source>
</evidence>
<evidence type="ECO:0000313" key="2">
    <source>
        <dbReference type="Proteomes" id="UP000499080"/>
    </source>
</evidence>
<accession>A0A4Y2I5R1</accession>
<comment type="caution">
    <text evidence="1">The sequence shown here is derived from an EMBL/GenBank/DDBJ whole genome shotgun (WGS) entry which is preliminary data.</text>
</comment>
<organism evidence="1 2">
    <name type="scientific">Araneus ventricosus</name>
    <name type="common">Orbweaver spider</name>
    <name type="synonym">Epeira ventricosa</name>
    <dbReference type="NCBI Taxonomy" id="182803"/>
    <lineage>
        <taxon>Eukaryota</taxon>
        <taxon>Metazoa</taxon>
        <taxon>Ecdysozoa</taxon>
        <taxon>Arthropoda</taxon>
        <taxon>Chelicerata</taxon>
        <taxon>Arachnida</taxon>
        <taxon>Araneae</taxon>
        <taxon>Araneomorphae</taxon>
        <taxon>Entelegynae</taxon>
        <taxon>Araneoidea</taxon>
        <taxon>Araneidae</taxon>
        <taxon>Araneus</taxon>
    </lineage>
</organism>
<reference evidence="1 2" key="1">
    <citation type="journal article" date="2019" name="Sci. Rep.">
        <title>Orb-weaving spider Araneus ventricosus genome elucidates the spidroin gene catalogue.</title>
        <authorList>
            <person name="Kono N."/>
            <person name="Nakamura H."/>
            <person name="Ohtoshi R."/>
            <person name="Moran D.A.P."/>
            <person name="Shinohara A."/>
            <person name="Yoshida Y."/>
            <person name="Fujiwara M."/>
            <person name="Mori M."/>
            <person name="Tomita M."/>
            <person name="Arakawa K."/>
        </authorList>
    </citation>
    <scope>NUCLEOTIDE SEQUENCE [LARGE SCALE GENOMIC DNA]</scope>
</reference>
<dbReference type="Proteomes" id="UP000499080">
    <property type="component" value="Unassembled WGS sequence"/>
</dbReference>
<proteinExistence type="predicted"/>
<keyword evidence="2" id="KW-1185">Reference proteome</keyword>
<gene>
    <name evidence="1" type="ORF">AVEN_17889_1</name>
</gene>